<proteinExistence type="predicted"/>
<sequence length="88" mass="9912">MNIIHFGYSPMPNYFSSSDAVDSVTMDSMNNVAHLEEQQNSYTKKIFTPYFFSITEPEGEEAIKAAGIVDQHVYGFAELAKKENRLVA</sequence>
<dbReference type="Proteomes" id="UP000504714">
    <property type="component" value="Unassembled WGS sequence"/>
</dbReference>
<evidence type="ECO:0000313" key="2">
    <source>
        <dbReference type="Proteomes" id="UP000504714"/>
    </source>
</evidence>
<protein>
    <submittedName>
        <fullName evidence="1">Uncharacterized protein</fullName>
    </submittedName>
</protein>
<organism evidence="1 2">
    <name type="scientific">Candidatus Regiella insecticola</name>
    <dbReference type="NCBI Taxonomy" id="138073"/>
    <lineage>
        <taxon>Bacteria</taxon>
        <taxon>Pseudomonadati</taxon>
        <taxon>Pseudomonadota</taxon>
        <taxon>Gammaproteobacteria</taxon>
        <taxon>Enterobacterales</taxon>
        <taxon>Enterobacteriaceae</taxon>
        <taxon>aphid secondary symbionts</taxon>
        <taxon>Candidatus Regiella</taxon>
    </lineage>
</organism>
<comment type="caution">
    <text evidence="1">The sequence shown here is derived from an EMBL/GenBank/DDBJ whole genome shotgun (WGS) entry which is preliminary data.</text>
</comment>
<evidence type="ECO:0000313" key="1">
    <source>
        <dbReference type="EMBL" id="GFN47017.1"/>
    </source>
</evidence>
<dbReference type="AlphaFoldDB" id="A0A6L2ZQ78"/>
<reference evidence="1 2" key="1">
    <citation type="submission" date="2020-06" db="EMBL/GenBank/DDBJ databases">
        <title>The genome sequence of Candidatus Regiella insecticola strain Tut.</title>
        <authorList>
            <person name="Nikoh N."/>
            <person name="Tsuchida T."/>
            <person name="Koga R."/>
            <person name="Oshima K."/>
            <person name="Hattori M."/>
            <person name="Fukatsu T."/>
        </authorList>
    </citation>
    <scope>NUCLEOTIDE SEQUENCE [LARGE SCALE GENOMIC DNA]</scope>
    <source>
        <strain evidence="1 2">Tut</strain>
    </source>
</reference>
<gene>
    <name evidence="1" type="ORF">RINTU1_28610</name>
</gene>
<accession>A0A6L2ZQ78</accession>
<dbReference type="EMBL" id="BLXO01000007">
    <property type="protein sequence ID" value="GFN47017.1"/>
    <property type="molecule type" value="Genomic_DNA"/>
</dbReference>
<name>A0A6L2ZQ78_9ENTR</name>